<evidence type="ECO:0000256" key="5">
    <source>
        <dbReference type="ARBA" id="ARBA00023136"/>
    </source>
</evidence>
<dbReference type="PANTHER" id="PTHR30572">
    <property type="entry name" value="MEMBRANE COMPONENT OF TRANSPORTER-RELATED"/>
    <property type="match status" value="1"/>
</dbReference>
<keyword evidence="3 7" id="KW-0812">Transmembrane</keyword>
<feature type="transmembrane region" description="Helical" evidence="7">
    <location>
        <begin position="414"/>
        <end position="437"/>
    </location>
</feature>
<feature type="transmembrane region" description="Helical" evidence="7">
    <location>
        <begin position="504"/>
        <end position="525"/>
    </location>
</feature>
<sequence length="871" mass="97686">MNPKCHPPHLADRLLEWFVAPHQLETLQGDLHEEFTYQVERVGVWRARWRYWRDVLGFIRPYVIKRQRNEYPNPTNTDMIENYFKIAWRNLIRAKGYALINIGGLAVGMAVAMLIGLWVWDELNFDKSFANYDRIAQVMQHQTYNGKIGTQTAIPFPLGDELRRNYGESFKHVLMATWIEPRVLTVGDKTISKSGLAIEPQAPAMLTLSMRKGTWAGLTETASILLSESTARDLFGEADPMNKLIRLDDKTTVKVTGVYEDLPQNSSFSTMSFITPWELFLSERTWVRAMENPWRSNSFQLFVQLTEQADIGKVSAKIRDVKMKNIRPEERRYQPQVFLNPMRQWHLYSEFTGGIRTGGLIQFVWLFGSIGVFVLLLACINFMNLSTARSEKRAKEVGIRKAVGSLRGQLITQFFGESLLVVALAFGLALAVVVLTLPTFNQVADKQIPLPWTNPVFWLLGLGITVFTGLIAGSYPALYLSAFKPLNVLKGTFRAGRFAAVPRRVLVVVQFTVSITLIVGTLIVFRQIQFAKNRPVGYSRAGLVRLAGTENTHKYIDVIRSELKTAGVIAELAESGTPATDVWSTNGGFEWRGKDPGLSVDFPNAGVSYEFGQTLGWQLVAGRDFSRAFGTDSAGFIINETAAKFMGFKNPLGEIVRWDGHPFTIIGVVKDMVVESPYQSIRPSIYHLDPNNGSFVIVRINPAVSTGQALAGIETVFKKYNPAIPFDYRFIDQEYARKFGDEERIGTLASIFAVLAIFISCLGLFGLASFTAEQRTKEIGVRKVLGASVLNLWGLLSRDFVGLVAIAFGIATPVAWYFLSNWLQQYDYHTNISWWIFGVTGSGAVLITLLTVSYQSIKAALMNPVKSLRSE</sequence>
<evidence type="ECO:0000256" key="3">
    <source>
        <dbReference type="ARBA" id="ARBA00022692"/>
    </source>
</evidence>
<dbReference type="Pfam" id="PF02687">
    <property type="entry name" value="FtsX"/>
    <property type="match status" value="2"/>
</dbReference>
<feature type="domain" description="MacB-like periplasmic core" evidence="9">
    <location>
        <begin position="605"/>
        <end position="715"/>
    </location>
</feature>
<dbReference type="Proteomes" id="UP000283523">
    <property type="component" value="Unassembled WGS sequence"/>
</dbReference>
<organism evidence="10 11">
    <name type="scientific">Fibrisoma montanum</name>
    <dbReference type="NCBI Taxonomy" id="2305895"/>
    <lineage>
        <taxon>Bacteria</taxon>
        <taxon>Pseudomonadati</taxon>
        <taxon>Bacteroidota</taxon>
        <taxon>Cytophagia</taxon>
        <taxon>Cytophagales</taxon>
        <taxon>Spirosomataceae</taxon>
        <taxon>Fibrisoma</taxon>
    </lineage>
</organism>
<evidence type="ECO:0000259" key="9">
    <source>
        <dbReference type="Pfam" id="PF12704"/>
    </source>
</evidence>
<feature type="transmembrane region" description="Helical" evidence="7">
    <location>
        <begin position="748"/>
        <end position="772"/>
    </location>
</feature>
<dbReference type="RefSeq" id="WP_119669132.1">
    <property type="nucleotide sequence ID" value="NZ_QXED01000005.1"/>
</dbReference>
<protein>
    <submittedName>
        <fullName evidence="10">ABC transporter permease</fullName>
    </submittedName>
</protein>
<evidence type="ECO:0000256" key="2">
    <source>
        <dbReference type="ARBA" id="ARBA00022475"/>
    </source>
</evidence>
<dbReference type="OrthoDB" id="5933722at2"/>
<evidence type="ECO:0000256" key="6">
    <source>
        <dbReference type="ARBA" id="ARBA00038076"/>
    </source>
</evidence>
<feature type="transmembrane region" description="Helical" evidence="7">
    <location>
        <begin position="832"/>
        <end position="852"/>
    </location>
</feature>
<feature type="transmembrane region" description="Helical" evidence="7">
    <location>
        <begin position="457"/>
        <end position="483"/>
    </location>
</feature>
<keyword evidence="11" id="KW-1185">Reference proteome</keyword>
<dbReference type="EMBL" id="QXED01000005">
    <property type="protein sequence ID" value="RIV21338.1"/>
    <property type="molecule type" value="Genomic_DNA"/>
</dbReference>
<keyword evidence="5 7" id="KW-0472">Membrane</keyword>
<accession>A0A418M5W5</accession>
<feature type="domain" description="ABC3 transporter permease C-terminal" evidence="8">
    <location>
        <begin position="751"/>
        <end position="864"/>
    </location>
</feature>
<evidence type="ECO:0000256" key="1">
    <source>
        <dbReference type="ARBA" id="ARBA00004651"/>
    </source>
</evidence>
<evidence type="ECO:0000256" key="7">
    <source>
        <dbReference type="SAM" id="Phobius"/>
    </source>
</evidence>
<evidence type="ECO:0000259" key="8">
    <source>
        <dbReference type="Pfam" id="PF02687"/>
    </source>
</evidence>
<dbReference type="PANTHER" id="PTHR30572:SF4">
    <property type="entry name" value="ABC TRANSPORTER PERMEASE YTRF"/>
    <property type="match status" value="1"/>
</dbReference>
<feature type="domain" description="ABC3 transporter permease C-terminal" evidence="8">
    <location>
        <begin position="369"/>
        <end position="481"/>
    </location>
</feature>
<dbReference type="AlphaFoldDB" id="A0A418M5W5"/>
<gene>
    <name evidence="10" type="ORF">DYU11_18195</name>
</gene>
<dbReference type="Pfam" id="PF12704">
    <property type="entry name" value="MacB_PCD"/>
    <property type="match status" value="2"/>
</dbReference>
<comment type="subcellular location">
    <subcellularLocation>
        <location evidence="1">Cell membrane</location>
        <topology evidence="1">Multi-pass membrane protein</topology>
    </subcellularLocation>
</comment>
<proteinExistence type="inferred from homology"/>
<evidence type="ECO:0000256" key="4">
    <source>
        <dbReference type="ARBA" id="ARBA00022989"/>
    </source>
</evidence>
<comment type="caution">
    <text evidence="10">The sequence shown here is derived from an EMBL/GenBank/DDBJ whole genome shotgun (WGS) entry which is preliminary data.</text>
</comment>
<evidence type="ECO:0000313" key="11">
    <source>
        <dbReference type="Proteomes" id="UP000283523"/>
    </source>
</evidence>
<dbReference type="NCBIfam" id="NF038404">
    <property type="entry name" value="perm_prefix_2"/>
    <property type="match status" value="1"/>
</dbReference>
<dbReference type="InterPro" id="IPR047699">
    <property type="entry name" value="Permease_put_prefix"/>
</dbReference>
<dbReference type="InterPro" id="IPR003838">
    <property type="entry name" value="ABC3_permease_C"/>
</dbReference>
<dbReference type="GO" id="GO:0022857">
    <property type="term" value="F:transmembrane transporter activity"/>
    <property type="evidence" value="ECO:0007669"/>
    <property type="project" value="TreeGrafter"/>
</dbReference>
<dbReference type="GO" id="GO:0005886">
    <property type="term" value="C:plasma membrane"/>
    <property type="evidence" value="ECO:0007669"/>
    <property type="project" value="UniProtKB-SubCell"/>
</dbReference>
<feature type="domain" description="MacB-like periplasmic core" evidence="9">
    <location>
        <begin position="99"/>
        <end position="320"/>
    </location>
</feature>
<name>A0A418M5W5_9BACT</name>
<dbReference type="InterPro" id="IPR050250">
    <property type="entry name" value="Macrolide_Exporter_MacB"/>
</dbReference>
<comment type="similarity">
    <text evidence="6">Belongs to the ABC-4 integral membrane protein family.</text>
</comment>
<keyword evidence="4 7" id="KW-1133">Transmembrane helix</keyword>
<feature type="transmembrane region" description="Helical" evidence="7">
    <location>
        <begin position="363"/>
        <end position="385"/>
    </location>
</feature>
<evidence type="ECO:0000313" key="10">
    <source>
        <dbReference type="EMBL" id="RIV21338.1"/>
    </source>
</evidence>
<dbReference type="InterPro" id="IPR025857">
    <property type="entry name" value="MacB_PCD"/>
</dbReference>
<feature type="transmembrane region" description="Helical" evidence="7">
    <location>
        <begin position="98"/>
        <end position="120"/>
    </location>
</feature>
<keyword evidence="2" id="KW-1003">Cell membrane</keyword>
<feature type="transmembrane region" description="Helical" evidence="7">
    <location>
        <begin position="800"/>
        <end position="820"/>
    </location>
</feature>
<reference evidence="10 11" key="1">
    <citation type="submission" date="2018-08" db="EMBL/GenBank/DDBJ databases">
        <title>Fibrisoma montanum sp. nov., isolated from Danxia mountain soil.</title>
        <authorList>
            <person name="Huang Y."/>
        </authorList>
    </citation>
    <scope>NUCLEOTIDE SEQUENCE [LARGE SCALE GENOMIC DNA]</scope>
    <source>
        <strain evidence="10 11">HYT19</strain>
    </source>
</reference>